<evidence type="ECO:0000256" key="1">
    <source>
        <dbReference type="SAM" id="SignalP"/>
    </source>
</evidence>
<evidence type="ECO:0000313" key="4">
    <source>
        <dbReference type="EMBL" id="MDP5137381.1"/>
    </source>
</evidence>
<dbReference type="EMBL" id="JAPJDZ010000047">
    <property type="protein sequence ID" value="MDP5137381.1"/>
    <property type="molecule type" value="Genomic_DNA"/>
</dbReference>
<dbReference type="Pfam" id="PF00144">
    <property type="entry name" value="Beta-lactamase"/>
    <property type="match status" value="1"/>
</dbReference>
<evidence type="ECO:0000259" key="2">
    <source>
        <dbReference type="Pfam" id="PF00144"/>
    </source>
</evidence>
<reference evidence="4 5" key="1">
    <citation type="submission" date="2022-11" db="EMBL/GenBank/DDBJ databases">
        <title>Viruses from the air-sea interface of a natural surface slick.</title>
        <authorList>
            <person name="Rahlff J."/>
            <person name="Holmfeldt K."/>
        </authorList>
    </citation>
    <scope>NUCLEOTIDE SEQUENCE [LARGE SCALE GENOMIC DNA]</scope>
    <source>
        <strain evidence="4 5">SMS4</strain>
    </source>
</reference>
<feature type="signal peptide" evidence="1">
    <location>
        <begin position="1"/>
        <end position="19"/>
    </location>
</feature>
<dbReference type="GO" id="GO:0016787">
    <property type="term" value="F:hydrolase activity"/>
    <property type="evidence" value="ECO:0007669"/>
    <property type="project" value="UniProtKB-KW"/>
</dbReference>
<dbReference type="RefSeq" id="WP_305976734.1">
    <property type="nucleotide sequence ID" value="NZ_JAPJDZ010000047.1"/>
</dbReference>
<name>A0ABT9I1X2_9GAMM</name>
<dbReference type="Proteomes" id="UP001231109">
    <property type="component" value="Unassembled WGS sequence"/>
</dbReference>
<dbReference type="SUPFAM" id="SSF56601">
    <property type="entry name" value="beta-lactamase/transpeptidase-like"/>
    <property type="match status" value="1"/>
</dbReference>
<dbReference type="Pfam" id="PF11954">
    <property type="entry name" value="DUF3471"/>
    <property type="match status" value="1"/>
</dbReference>
<evidence type="ECO:0000259" key="3">
    <source>
        <dbReference type="Pfam" id="PF11954"/>
    </source>
</evidence>
<organism evidence="4 5">
    <name type="scientific">Rheinheimera baltica</name>
    <dbReference type="NCBI Taxonomy" id="67576"/>
    <lineage>
        <taxon>Bacteria</taxon>
        <taxon>Pseudomonadati</taxon>
        <taxon>Pseudomonadota</taxon>
        <taxon>Gammaproteobacteria</taxon>
        <taxon>Chromatiales</taxon>
        <taxon>Chromatiaceae</taxon>
        <taxon>Rheinheimera</taxon>
    </lineage>
</organism>
<accession>A0ABT9I1X2</accession>
<protein>
    <submittedName>
        <fullName evidence="4">Serine hydrolase</fullName>
    </submittedName>
</protein>
<feature type="chain" id="PRO_5045173430" evidence="1">
    <location>
        <begin position="20"/>
        <end position="493"/>
    </location>
</feature>
<dbReference type="PANTHER" id="PTHR46825">
    <property type="entry name" value="D-ALANYL-D-ALANINE-CARBOXYPEPTIDASE/ENDOPEPTIDASE AMPH"/>
    <property type="match status" value="1"/>
</dbReference>
<comment type="caution">
    <text evidence="4">The sequence shown here is derived from an EMBL/GenBank/DDBJ whole genome shotgun (WGS) entry which is preliminary data.</text>
</comment>
<keyword evidence="1" id="KW-0732">Signal</keyword>
<dbReference type="InterPro" id="IPR021860">
    <property type="entry name" value="Peptidase_S12_Pab87-rel_C"/>
</dbReference>
<feature type="domain" description="Peptidase S12 Pab87-related C-terminal" evidence="3">
    <location>
        <begin position="394"/>
        <end position="480"/>
    </location>
</feature>
<dbReference type="Gene3D" id="2.40.128.600">
    <property type="match status" value="1"/>
</dbReference>
<keyword evidence="5" id="KW-1185">Reference proteome</keyword>
<dbReference type="InterPro" id="IPR001466">
    <property type="entry name" value="Beta-lactam-related"/>
</dbReference>
<dbReference type="InterPro" id="IPR050491">
    <property type="entry name" value="AmpC-like"/>
</dbReference>
<dbReference type="Gene3D" id="3.40.710.10">
    <property type="entry name" value="DD-peptidase/beta-lactamase superfamily"/>
    <property type="match status" value="1"/>
</dbReference>
<sequence>MTKSVLLTISFLLSLSLKAEELSLPIAEINTQILRYVEEYNAPGLSVAVVYKNEVIFAKGYGWRDPENKLPVDTETVFHIGSITKAFTGTLIGQLASEDKLELSARPSVSIPTLKFFNTEMDQRITLGDLLSHRSGIGDHGLSLVLFPEPSKSEMIKRLPYLKPQGEIGNSFIYSNIGYTLAGAIVETVTDRTWEEQIKQKLFIPLDMTHSSTSVAEMKQTNNYAYGYAKLGEHMVKVPFENYYSYSSAGAIKSSAIDLSKWMKVWLNEGKYNQKQVVPAGYIKQATRLQNIKSDPYTEDAFLQGEGYGWRLGVADGHFRVRHGGNTNGFSSVINMHPFEQLGIAVLSNQGNSVLPYIVSDLISRKILNLPESDYPIVVSEMYRPQNTEQRFNAEAMPTLELQRYVGKYHANGYGFIDVRLKNGTLIAKFPTFEFTLSHLNHDSFYLQGMPDFREDFNPEFTVMFRLDISGQIDGLNFHTQAGPVLFRKDRLQ</sequence>
<gene>
    <name evidence="4" type="ORF">ORJ04_15600</name>
</gene>
<keyword evidence="4" id="KW-0378">Hydrolase</keyword>
<dbReference type="PANTHER" id="PTHR46825:SF15">
    <property type="entry name" value="BETA-LACTAMASE-RELATED DOMAIN-CONTAINING PROTEIN"/>
    <property type="match status" value="1"/>
</dbReference>
<feature type="domain" description="Beta-lactamase-related" evidence="2">
    <location>
        <begin position="35"/>
        <end position="352"/>
    </location>
</feature>
<dbReference type="InterPro" id="IPR012338">
    <property type="entry name" value="Beta-lactam/transpept-like"/>
</dbReference>
<proteinExistence type="predicted"/>
<evidence type="ECO:0000313" key="5">
    <source>
        <dbReference type="Proteomes" id="UP001231109"/>
    </source>
</evidence>